<feature type="domain" description="Histidine kinase/HSP90-like ATPase" evidence="2">
    <location>
        <begin position="57"/>
        <end position="197"/>
    </location>
</feature>
<dbReference type="PANTHER" id="PTHR35526:SF3">
    <property type="entry name" value="ANTI-SIGMA-F FACTOR RSBW"/>
    <property type="match status" value="1"/>
</dbReference>
<accession>A0A1J5RL36</accession>
<proteinExistence type="predicted"/>
<name>A0A1J5RL36_9ZZZZ</name>
<organism evidence="3">
    <name type="scientific">mine drainage metagenome</name>
    <dbReference type="NCBI Taxonomy" id="410659"/>
    <lineage>
        <taxon>unclassified sequences</taxon>
        <taxon>metagenomes</taxon>
        <taxon>ecological metagenomes</taxon>
    </lineage>
</organism>
<reference evidence="3" key="1">
    <citation type="submission" date="2016-10" db="EMBL/GenBank/DDBJ databases">
        <title>Sequence of Gallionella enrichment culture.</title>
        <authorList>
            <person name="Poehlein A."/>
            <person name="Muehling M."/>
            <person name="Daniel R."/>
        </authorList>
    </citation>
    <scope>NUCLEOTIDE SEQUENCE</scope>
</reference>
<evidence type="ECO:0000256" key="1">
    <source>
        <dbReference type="ARBA" id="ARBA00022527"/>
    </source>
</evidence>
<evidence type="ECO:0000259" key="2">
    <source>
        <dbReference type="Pfam" id="PF13581"/>
    </source>
</evidence>
<dbReference type="InterPro" id="IPR003594">
    <property type="entry name" value="HATPase_dom"/>
</dbReference>
<dbReference type="GO" id="GO:0004674">
    <property type="term" value="F:protein serine/threonine kinase activity"/>
    <property type="evidence" value="ECO:0007669"/>
    <property type="project" value="UniProtKB-KW"/>
</dbReference>
<gene>
    <name evidence="3" type="ORF">GALL_292340</name>
</gene>
<comment type="caution">
    <text evidence="3">The sequence shown here is derived from an EMBL/GenBank/DDBJ whole genome shotgun (WGS) entry which is preliminary data.</text>
</comment>
<dbReference type="InterPro" id="IPR050267">
    <property type="entry name" value="Anti-sigma-factor_SerPK"/>
</dbReference>
<keyword evidence="1" id="KW-0723">Serine/threonine-protein kinase</keyword>
<dbReference type="EMBL" id="MLJW01000354">
    <property type="protein sequence ID" value="OIQ88861.1"/>
    <property type="molecule type" value="Genomic_DNA"/>
</dbReference>
<evidence type="ECO:0000313" key="3">
    <source>
        <dbReference type="EMBL" id="OIQ88861.1"/>
    </source>
</evidence>
<dbReference type="AlphaFoldDB" id="A0A1J5RL36"/>
<dbReference type="PANTHER" id="PTHR35526">
    <property type="entry name" value="ANTI-SIGMA-F FACTOR RSBW-RELATED"/>
    <property type="match status" value="1"/>
</dbReference>
<dbReference type="Pfam" id="PF13581">
    <property type="entry name" value="HATPase_c_2"/>
    <property type="match status" value="1"/>
</dbReference>
<keyword evidence="1" id="KW-0808">Transferase</keyword>
<keyword evidence="1" id="KW-0418">Kinase</keyword>
<dbReference type="InterPro" id="IPR036890">
    <property type="entry name" value="HATPase_C_sf"/>
</dbReference>
<protein>
    <recommendedName>
        <fullName evidence="2">Histidine kinase/HSP90-like ATPase domain-containing protein</fullName>
    </recommendedName>
</protein>
<dbReference type="Gene3D" id="3.30.565.10">
    <property type="entry name" value="Histidine kinase-like ATPase, C-terminal domain"/>
    <property type="match status" value="1"/>
</dbReference>
<sequence length="199" mass="21576">MPRLRAAADPLETARRLAGCLREHGGCVETPYDGRRAAAEDGDGLYLELSTRTAYGLELARLLAAELGHRLALPEERVADIELAVHEGLINGLVHGNLGISAPSPRSPEQFSAYCRRVERALSADGEGGRRRIAVAARWDAEALEVAVRDQGAGYEPDRRPIHMDDSRTLGQGLTLIAALTRGMTVSGHGRTLTMRFSR</sequence>